<dbReference type="GO" id="GO:0019158">
    <property type="term" value="F:mannokinase activity"/>
    <property type="evidence" value="ECO:0007669"/>
    <property type="project" value="TreeGrafter"/>
</dbReference>
<dbReference type="GO" id="GO:0006013">
    <property type="term" value="P:mannose metabolic process"/>
    <property type="evidence" value="ECO:0007669"/>
    <property type="project" value="TreeGrafter"/>
</dbReference>
<comment type="caution">
    <text evidence="4">The sequence shown here is derived from an EMBL/GenBank/DDBJ whole genome shotgun (WGS) entry which is preliminary data.</text>
</comment>
<dbReference type="GO" id="GO:0001678">
    <property type="term" value="P:intracellular glucose homeostasis"/>
    <property type="evidence" value="ECO:0007669"/>
    <property type="project" value="InterPro"/>
</dbReference>
<sequence>MKALDFVFLLLIGSHRLTSFVANPEQNQSFENHERMKNASEICKKLYDEYRSHIEQFTPKSGFASSIVDEQQENEQFLNTFIEINDIQNIQKTETVKHAESKEYFAIDVGGTYLKLGIFKKNIKIFEQIASKKTKIPIDEAKDQDMFEWIAKEVKDFLQNENTDMKKKLRASLTFSYPVKQDSLSSGKITKMCKNFNFKPIDGCDPVKSLNDIFKKNGMNVSVDILLNDTTATLMASHHINKNIKVAVVLGTGTNGAYIINDKIINSEWGHYKPKINLEQLDKDEAKLQNNFIPQEIESYIGGISFKKRIQSEFKCNDDEFEEIMKEYYLVTDENKIKPNYLDKYNKIKSIKQTIMRILATLIAAAHVQESENDRIVVGINGSGLEKDADKNMLKETVNWVYKKVLKVHYAQPTLIFTDNASLIGGVYALSMQKIKNAV</sequence>
<dbReference type="PANTHER" id="PTHR19443:SF24">
    <property type="entry name" value="PHOSPHOTRANSFERASE"/>
    <property type="match status" value="1"/>
</dbReference>
<gene>
    <name evidence="4" type="ORF">EDEG_00794</name>
</gene>
<dbReference type="CDD" id="cd24000">
    <property type="entry name" value="ASKHA_NBD_HK"/>
    <property type="match status" value="1"/>
</dbReference>
<dbReference type="EC" id="2.7.1.-" evidence="1"/>
<dbReference type="Pfam" id="PF00349">
    <property type="entry name" value="Hexokinase_1"/>
    <property type="match status" value="1"/>
</dbReference>
<dbReference type="EMBL" id="AFBI03000009">
    <property type="protein sequence ID" value="EJW05124.1"/>
    <property type="molecule type" value="Genomic_DNA"/>
</dbReference>
<feature type="signal peptide" evidence="2">
    <location>
        <begin position="1"/>
        <end position="19"/>
    </location>
</feature>
<comment type="similarity">
    <text evidence="1">Belongs to the hexokinase family.</text>
</comment>
<dbReference type="Proteomes" id="UP000003163">
    <property type="component" value="Unassembled WGS sequence"/>
</dbReference>
<evidence type="ECO:0000259" key="3">
    <source>
        <dbReference type="Pfam" id="PF00349"/>
    </source>
</evidence>
<dbReference type="InterPro" id="IPR043129">
    <property type="entry name" value="ATPase_NBD"/>
</dbReference>
<keyword evidence="1" id="KW-0067">ATP-binding</keyword>
<evidence type="ECO:0000313" key="4">
    <source>
        <dbReference type="EMBL" id="EJW05124.1"/>
    </source>
</evidence>
<dbReference type="PROSITE" id="PS51748">
    <property type="entry name" value="HEXOKINASE_2"/>
    <property type="match status" value="1"/>
</dbReference>
<proteinExistence type="inferred from homology"/>
<dbReference type="PRINTS" id="PR00475">
    <property type="entry name" value="HEXOKINASE"/>
</dbReference>
<keyword evidence="1" id="KW-0808">Transferase</keyword>
<dbReference type="VEuPathDB" id="MicrosporidiaDB:EDEG_00794"/>
<evidence type="ECO:0000313" key="5">
    <source>
        <dbReference type="Proteomes" id="UP000003163"/>
    </source>
</evidence>
<keyword evidence="1" id="KW-0418">Kinase</keyword>
<dbReference type="GO" id="GO:0008865">
    <property type="term" value="F:fructokinase activity"/>
    <property type="evidence" value="ECO:0007669"/>
    <property type="project" value="TreeGrafter"/>
</dbReference>
<organism evidence="4 5">
    <name type="scientific">Edhazardia aedis (strain USNM 41457)</name>
    <name type="common">Microsporidian parasite</name>
    <dbReference type="NCBI Taxonomy" id="1003232"/>
    <lineage>
        <taxon>Eukaryota</taxon>
        <taxon>Fungi</taxon>
        <taxon>Fungi incertae sedis</taxon>
        <taxon>Microsporidia</taxon>
        <taxon>Edhazardia</taxon>
    </lineage>
</organism>
<dbReference type="GO" id="GO:0005536">
    <property type="term" value="F:D-glucose binding"/>
    <property type="evidence" value="ECO:0007669"/>
    <property type="project" value="InterPro"/>
</dbReference>
<dbReference type="InterPro" id="IPR022672">
    <property type="entry name" value="Hexokinase_N"/>
</dbReference>
<dbReference type="PANTHER" id="PTHR19443">
    <property type="entry name" value="HEXOKINASE"/>
    <property type="match status" value="1"/>
</dbReference>
<dbReference type="GO" id="GO:0005524">
    <property type="term" value="F:ATP binding"/>
    <property type="evidence" value="ECO:0007669"/>
    <property type="project" value="UniProtKB-UniRule"/>
</dbReference>
<dbReference type="STRING" id="1003232.J9DCB4"/>
<accession>J9DCB4</accession>
<keyword evidence="5" id="KW-1185">Reference proteome</keyword>
<protein>
    <recommendedName>
        <fullName evidence="1">Phosphotransferase</fullName>
        <ecNumber evidence="1">2.7.1.-</ecNumber>
    </recommendedName>
</protein>
<dbReference type="OrthoDB" id="419537at2759"/>
<evidence type="ECO:0000256" key="2">
    <source>
        <dbReference type="SAM" id="SignalP"/>
    </source>
</evidence>
<dbReference type="InterPro" id="IPR001312">
    <property type="entry name" value="Hexokinase"/>
</dbReference>
<feature type="domain" description="Hexokinase N-terminal" evidence="3">
    <location>
        <begin position="97"/>
        <end position="238"/>
    </location>
</feature>
<reference evidence="4 5" key="1">
    <citation type="submission" date="2011-08" db="EMBL/GenBank/DDBJ databases">
        <authorList>
            <person name="Liu Z.J."/>
            <person name="Shi F.L."/>
            <person name="Lu J.Q."/>
            <person name="Li M."/>
            <person name="Wang Z.L."/>
        </authorList>
    </citation>
    <scope>NUCLEOTIDE SEQUENCE [LARGE SCALE GENOMIC DNA]</scope>
    <source>
        <strain evidence="4 5">USNM 41457</strain>
    </source>
</reference>
<keyword evidence="1" id="KW-0324">Glycolysis</keyword>
<dbReference type="GO" id="GO:0004340">
    <property type="term" value="F:glucokinase activity"/>
    <property type="evidence" value="ECO:0007669"/>
    <property type="project" value="TreeGrafter"/>
</dbReference>
<dbReference type="SUPFAM" id="SSF53067">
    <property type="entry name" value="Actin-like ATPase domain"/>
    <property type="match status" value="2"/>
</dbReference>
<reference evidence="5" key="2">
    <citation type="submission" date="2015-07" db="EMBL/GenBank/DDBJ databases">
        <title>Contrasting host-pathogen interactions and genome evolution in two generalist and specialist microsporidian pathogens of mosquitoes.</title>
        <authorList>
            <consortium name="The Broad Institute Genomics Platform"/>
            <consortium name="The Broad Institute Genome Sequencing Center for Infectious Disease"/>
            <person name="Cuomo C.A."/>
            <person name="Sanscrainte N.D."/>
            <person name="Goldberg J.M."/>
            <person name="Heiman D."/>
            <person name="Young S."/>
            <person name="Zeng Q."/>
            <person name="Becnel J.J."/>
            <person name="Birren B.W."/>
        </authorList>
    </citation>
    <scope>NUCLEOTIDE SEQUENCE [LARGE SCALE GENOMIC DNA]</scope>
    <source>
        <strain evidence="5">USNM 41457</strain>
    </source>
</reference>
<evidence type="ECO:0000256" key="1">
    <source>
        <dbReference type="RuleBase" id="RU362007"/>
    </source>
</evidence>
<name>J9DCB4_EDHAE</name>
<dbReference type="OMA" id="DRENYTL"/>
<dbReference type="AlphaFoldDB" id="J9DCB4"/>
<feature type="chain" id="PRO_5003822901" description="Phosphotransferase" evidence="2">
    <location>
        <begin position="20"/>
        <end position="439"/>
    </location>
</feature>
<dbReference type="GO" id="GO:0005739">
    <property type="term" value="C:mitochondrion"/>
    <property type="evidence" value="ECO:0007669"/>
    <property type="project" value="TreeGrafter"/>
</dbReference>
<dbReference type="GO" id="GO:0006006">
    <property type="term" value="P:glucose metabolic process"/>
    <property type="evidence" value="ECO:0007669"/>
    <property type="project" value="TreeGrafter"/>
</dbReference>
<keyword evidence="2" id="KW-0732">Signal</keyword>
<dbReference type="GO" id="GO:0006096">
    <property type="term" value="P:glycolytic process"/>
    <property type="evidence" value="ECO:0007669"/>
    <property type="project" value="UniProtKB-KW"/>
</dbReference>
<dbReference type="HOGENOM" id="CLU_041825_0_0_1"/>
<dbReference type="Gene3D" id="3.30.420.40">
    <property type="match status" value="1"/>
</dbReference>
<dbReference type="GO" id="GO:0005829">
    <property type="term" value="C:cytosol"/>
    <property type="evidence" value="ECO:0007669"/>
    <property type="project" value="TreeGrafter"/>
</dbReference>
<keyword evidence="1" id="KW-0547">Nucleotide-binding</keyword>
<dbReference type="InParanoid" id="J9DCB4"/>